<feature type="transmembrane region" description="Helical" evidence="5">
    <location>
        <begin position="163"/>
        <end position="181"/>
    </location>
</feature>
<proteinExistence type="predicted"/>
<keyword evidence="3 5" id="KW-1133">Transmembrane helix</keyword>
<dbReference type="GO" id="GO:0016020">
    <property type="term" value="C:membrane"/>
    <property type="evidence" value="ECO:0007669"/>
    <property type="project" value="UniProtKB-SubCell"/>
</dbReference>
<gene>
    <name evidence="6" type="ORF">AMJ44_01520</name>
</gene>
<sequence>MNNKNNKNTTELRRAIGLPHATAMVVGTIIGASIFVQPSEITGQVNSIKGVFLVWLTSGFLTFFGALVCAELASIFTQSGGVYVYLKEAFSPSIGFLWGWAMFWSVHSGIIAAISVVFSRYFSYFFPLNDVMIKAVSIAVIVILSAVNYLGVKQGTTLQTLFTLGKVLAIVFIIIAGFTLGSRVPEHFVTGNIAQIEVSLGSFFLAMIAGLFAFGGWHMVAYNSEETINPKKTIPRALMLGTLIVTLCYIALNAVYMYILPLDRVASSTRIAADAADALIGFGGGAFMSGLVIFSTFGALSGIILCGPRVYYSMARDGLLFQWVGEIHPRFRTPHKAIIIQAVWASVLVVTGTYKALFIRVIYTEWIFFGLMAIGLFLLRRRLGILRGYRIWGYPVVPALFIVSSFAIVVNQIISDPGESLFGLSLVLIGLPVYYLWLKKIRKGTQQ</sequence>
<organism evidence="6 7">
    <name type="scientific">candidate division WOR-1 bacterium DG_54_3</name>
    <dbReference type="NCBI Taxonomy" id="1703775"/>
    <lineage>
        <taxon>Bacteria</taxon>
        <taxon>Bacillati</taxon>
        <taxon>Saganbacteria</taxon>
    </lineage>
</organism>
<reference evidence="6 7" key="1">
    <citation type="journal article" date="2015" name="Microbiome">
        <title>Genomic resolution of linkages in carbon, nitrogen, and sulfur cycling among widespread estuary sediment bacteria.</title>
        <authorList>
            <person name="Baker B.J."/>
            <person name="Lazar C.S."/>
            <person name="Teske A.P."/>
            <person name="Dick G.J."/>
        </authorList>
    </citation>
    <scope>NUCLEOTIDE SEQUENCE [LARGE SCALE GENOMIC DNA]</scope>
    <source>
        <strain evidence="6">DG_54_3</strain>
    </source>
</reference>
<dbReference type="InterPro" id="IPR050598">
    <property type="entry name" value="AminoAcid_Transporter"/>
</dbReference>
<keyword evidence="4 5" id="KW-0472">Membrane</keyword>
<feature type="transmembrane region" description="Helical" evidence="5">
    <location>
        <begin position="420"/>
        <end position="438"/>
    </location>
</feature>
<dbReference type="GO" id="GO:0015179">
    <property type="term" value="F:L-amino acid transmembrane transporter activity"/>
    <property type="evidence" value="ECO:0007669"/>
    <property type="project" value="TreeGrafter"/>
</dbReference>
<dbReference type="InterPro" id="IPR002293">
    <property type="entry name" value="AA/rel_permease1"/>
</dbReference>
<dbReference type="Gene3D" id="1.20.1740.10">
    <property type="entry name" value="Amino acid/polyamine transporter I"/>
    <property type="match status" value="1"/>
</dbReference>
<evidence type="ECO:0000256" key="1">
    <source>
        <dbReference type="ARBA" id="ARBA00004141"/>
    </source>
</evidence>
<dbReference type="EMBL" id="LIZX01000010">
    <property type="protein sequence ID" value="KPJ69987.1"/>
    <property type="molecule type" value="Genomic_DNA"/>
</dbReference>
<feature type="transmembrane region" description="Helical" evidence="5">
    <location>
        <begin position="193"/>
        <end position="217"/>
    </location>
</feature>
<evidence type="ECO:0000313" key="6">
    <source>
        <dbReference type="EMBL" id="KPJ69987.1"/>
    </source>
</evidence>
<evidence type="ECO:0000256" key="4">
    <source>
        <dbReference type="ARBA" id="ARBA00023136"/>
    </source>
</evidence>
<feature type="transmembrane region" description="Helical" evidence="5">
    <location>
        <begin position="51"/>
        <end position="76"/>
    </location>
</feature>
<evidence type="ECO:0000256" key="3">
    <source>
        <dbReference type="ARBA" id="ARBA00022989"/>
    </source>
</evidence>
<dbReference type="PIRSF" id="PIRSF006060">
    <property type="entry name" value="AA_transporter"/>
    <property type="match status" value="1"/>
</dbReference>
<evidence type="ECO:0000256" key="2">
    <source>
        <dbReference type="ARBA" id="ARBA00022692"/>
    </source>
</evidence>
<feature type="transmembrane region" description="Helical" evidence="5">
    <location>
        <begin position="360"/>
        <end position="379"/>
    </location>
</feature>
<feature type="transmembrane region" description="Helical" evidence="5">
    <location>
        <begin position="131"/>
        <end position="151"/>
    </location>
</feature>
<keyword evidence="2 5" id="KW-0812">Transmembrane</keyword>
<feature type="transmembrane region" description="Helical" evidence="5">
    <location>
        <begin position="279"/>
        <end position="306"/>
    </location>
</feature>
<dbReference type="Proteomes" id="UP000051861">
    <property type="component" value="Unassembled WGS sequence"/>
</dbReference>
<accession>A0A0S7Y636</accession>
<dbReference type="AlphaFoldDB" id="A0A0S7Y636"/>
<protein>
    <recommendedName>
        <fullName evidence="8">Amino acid permease</fullName>
    </recommendedName>
</protein>
<evidence type="ECO:0008006" key="8">
    <source>
        <dbReference type="Google" id="ProtNLM"/>
    </source>
</evidence>
<evidence type="ECO:0000313" key="7">
    <source>
        <dbReference type="Proteomes" id="UP000051861"/>
    </source>
</evidence>
<dbReference type="Pfam" id="PF13520">
    <property type="entry name" value="AA_permease_2"/>
    <property type="match status" value="1"/>
</dbReference>
<name>A0A0S7Y636_UNCSA</name>
<dbReference type="PANTHER" id="PTHR11785">
    <property type="entry name" value="AMINO ACID TRANSPORTER"/>
    <property type="match status" value="1"/>
</dbReference>
<feature type="transmembrane region" description="Helical" evidence="5">
    <location>
        <begin position="97"/>
        <end position="119"/>
    </location>
</feature>
<comment type="subcellular location">
    <subcellularLocation>
        <location evidence="1">Membrane</location>
        <topology evidence="1">Multi-pass membrane protein</topology>
    </subcellularLocation>
</comment>
<comment type="caution">
    <text evidence="6">The sequence shown here is derived from an EMBL/GenBank/DDBJ whole genome shotgun (WGS) entry which is preliminary data.</text>
</comment>
<feature type="transmembrane region" description="Helical" evidence="5">
    <location>
        <begin position="391"/>
        <end position="414"/>
    </location>
</feature>
<feature type="transmembrane region" description="Helical" evidence="5">
    <location>
        <begin position="21"/>
        <end position="39"/>
    </location>
</feature>
<feature type="transmembrane region" description="Helical" evidence="5">
    <location>
        <begin position="337"/>
        <end position="354"/>
    </location>
</feature>
<feature type="transmembrane region" description="Helical" evidence="5">
    <location>
        <begin position="237"/>
        <end position="259"/>
    </location>
</feature>
<dbReference type="PANTHER" id="PTHR11785:SF512">
    <property type="entry name" value="SOBREMESA, ISOFORM B"/>
    <property type="match status" value="1"/>
</dbReference>
<evidence type="ECO:0000256" key="5">
    <source>
        <dbReference type="SAM" id="Phobius"/>
    </source>
</evidence>